<feature type="transmembrane region" description="Helical" evidence="1">
    <location>
        <begin position="155"/>
        <end position="174"/>
    </location>
</feature>
<feature type="transmembrane region" description="Helical" evidence="1">
    <location>
        <begin position="124"/>
        <end position="143"/>
    </location>
</feature>
<dbReference type="RefSeq" id="WP_308459554.1">
    <property type="nucleotide sequence ID" value="NZ_JAJEPS010000009.1"/>
</dbReference>
<dbReference type="PANTHER" id="PTHR37814">
    <property type="entry name" value="CONSERVED MEMBRANE PROTEIN"/>
    <property type="match status" value="1"/>
</dbReference>
<dbReference type="AlphaFoldDB" id="A0AAE3A8Z7"/>
<feature type="transmembrane region" description="Helical" evidence="1">
    <location>
        <begin position="325"/>
        <end position="347"/>
    </location>
</feature>
<feature type="transmembrane region" description="Helical" evidence="1">
    <location>
        <begin position="234"/>
        <end position="256"/>
    </location>
</feature>
<gene>
    <name evidence="2" type="ORF">LKD36_10440</name>
</gene>
<evidence type="ECO:0000313" key="3">
    <source>
        <dbReference type="Proteomes" id="UP001198220"/>
    </source>
</evidence>
<dbReference type="EMBL" id="JAJEPS010000009">
    <property type="protein sequence ID" value="MCC2126598.1"/>
    <property type="molecule type" value="Genomic_DNA"/>
</dbReference>
<dbReference type="PANTHER" id="PTHR37814:SF1">
    <property type="entry name" value="MEMBRANE PROTEIN"/>
    <property type="match status" value="1"/>
</dbReference>
<dbReference type="Proteomes" id="UP001198220">
    <property type="component" value="Unassembled WGS sequence"/>
</dbReference>
<protein>
    <recommendedName>
        <fullName evidence="4">Membrane protein YkvI</fullName>
    </recommendedName>
</protein>
<feature type="transmembrane region" description="Helical" evidence="1">
    <location>
        <begin position="92"/>
        <end position="118"/>
    </location>
</feature>
<evidence type="ECO:0008006" key="4">
    <source>
        <dbReference type="Google" id="ProtNLM"/>
    </source>
</evidence>
<comment type="caution">
    <text evidence="2">The sequence shown here is derived from an EMBL/GenBank/DDBJ whole genome shotgun (WGS) entry which is preliminary data.</text>
</comment>
<keyword evidence="1" id="KW-1133">Transmembrane helix</keyword>
<name>A0AAE3A8Z7_9FIRM</name>
<keyword evidence="1" id="KW-0472">Membrane</keyword>
<feature type="transmembrane region" description="Helical" evidence="1">
    <location>
        <begin position="194"/>
        <end position="213"/>
    </location>
</feature>
<keyword evidence="3" id="KW-1185">Reference proteome</keyword>
<feature type="transmembrane region" description="Helical" evidence="1">
    <location>
        <begin position="353"/>
        <end position="372"/>
    </location>
</feature>
<reference evidence="2 3" key="1">
    <citation type="submission" date="2021-10" db="EMBL/GenBank/DDBJ databases">
        <title>Anaerobic single-cell dispensing facilitates the cultivation of human gut bacteria.</title>
        <authorList>
            <person name="Afrizal A."/>
        </authorList>
    </citation>
    <scope>NUCLEOTIDE SEQUENCE [LARGE SCALE GENOMIC DNA]</scope>
    <source>
        <strain evidence="2 3">CLA-AA-H276</strain>
    </source>
</reference>
<dbReference type="InterPro" id="IPR038728">
    <property type="entry name" value="YkvI-like"/>
</dbReference>
<organism evidence="2 3">
    <name type="scientific">Hominiventricola filiformis</name>
    <dbReference type="NCBI Taxonomy" id="2885352"/>
    <lineage>
        <taxon>Bacteria</taxon>
        <taxon>Bacillati</taxon>
        <taxon>Bacillota</taxon>
        <taxon>Clostridia</taxon>
        <taxon>Lachnospirales</taxon>
        <taxon>Lachnospiraceae</taxon>
        <taxon>Hominiventricola</taxon>
    </lineage>
</organism>
<accession>A0AAE3A8Z7</accession>
<feature type="transmembrane region" description="Helical" evidence="1">
    <location>
        <begin position="51"/>
        <end position="71"/>
    </location>
</feature>
<feature type="transmembrane region" description="Helical" evidence="1">
    <location>
        <begin position="276"/>
        <end position="304"/>
    </location>
</feature>
<sequence length="394" mass="42799">MSGTQKKGFFEGGFGKYLLPGILLQSVLIGGGYATGREIVSYGAKFGAKGWVAGIGILIGFAVVAVLTFEISRLYKTYDYKSMIKVLIGPAWPLFDVAYVLMMILVIAIMASASGSIVEQTTGLNYWTGVVLLVAVTGGLMFFGDALIERFETWGTVLLYAGYIIFSGMVIINGHDNITRVMATSDMSYTGETGILPVLWIGVIYVAYNLCVYPASMFSLKRQESRKQCVVSGLLAGVLMTIPWFLTYFSLMSFYPSEEVLGAQIPWLVMMNSIDAPAICSVAFGVVMGWTLIETSTGVIHALLGRINVGLTEINKKELGSKKQAVITVVILISACLMSKFGIIALIEKGYTAISYAFMVLYLVPILTIGVYKILKKEPILKVEGVPAVEESRV</sequence>
<keyword evidence="1" id="KW-0812">Transmembrane</keyword>
<evidence type="ECO:0000256" key="1">
    <source>
        <dbReference type="SAM" id="Phobius"/>
    </source>
</evidence>
<proteinExistence type="predicted"/>
<evidence type="ECO:0000313" key="2">
    <source>
        <dbReference type="EMBL" id="MCC2126598.1"/>
    </source>
</evidence>